<comment type="caution">
    <text evidence="15">The sequence shown here is derived from an EMBL/GenBank/DDBJ whole genome shotgun (WGS) entry which is preliminary data.</text>
</comment>
<dbReference type="EMBL" id="SEYY01001224">
    <property type="protein sequence ID" value="KAB7505462.1"/>
    <property type="molecule type" value="Genomic_DNA"/>
</dbReference>
<dbReference type="GO" id="GO:0005634">
    <property type="term" value="C:nucleus"/>
    <property type="evidence" value="ECO:0007669"/>
    <property type="project" value="UniProtKB-SubCell"/>
</dbReference>
<dbReference type="CDD" id="cd18315">
    <property type="entry name" value="BTB_POZ_BAB-like"/>
    <property type="match status" value="1"/>
</dbReference>
<dbReference type="GO" id="GO:0008270">
    <property type="term" value="F:zinc ion binding"/>
    <property type="evidence" value="ECO:0007669"/>
    <property type="project" value="UniProtKB-KW"/>
</dbReference>
<accession>A0A5N5TFZ0</accession>
<evidence type="ECO:0000256" key="12">
    <source>
        <dbReference type="SAM" id="MobiDB-lite"/>
    </source>
</evidence>
<keyword evidence="9" id="KW-0804">Transcription</keyword>
<dbReference type="InterPro" id="IPR000210">
    <property type="entry name" value="BTB/POZ_dom"/>
</dbReference>
<evidence type="ECO:0000259" key="13">
    <source>
        <dbReference type="PROSITE" id="PS50097"/>
    </source>
</evidence>
<keyword evidence="6" id="KW-0862">Zinc</keyword>
<dbReference type="GO" id="GO:0003677">
    <property type="term" value="F:DNA binding"/>
    <property type="evidence" value="ECO:0007669"/>
    <property type="project" value="UniProtKB-KW"/>
</dbReference>
<dbReference type="Gene3D" id="3.30.160.60">
    <property type="entry name" value="Classic Zinc Finger"/>
    <property type="match status" value="3"/>
</dbReference>
<organism evidence="15 16">
    <name type="scientific">Armadillidium nasatum</name>
    <dbReference type="NCBI Taxonomy" id="96803"/>
    <lineage>
        <taxon>Eukaryota</taxon>
        <taxon>Metazoa</taxon>
        <taxon>Ecdysozoa</taxon>
        <taxon>Arthropoda</taxon>
        <taxon>Crustacea</taxon>
        <taxon>Multicrustacea</taxon>
        <taxon>Malacostraca</taxon>
        <taxon>Eumalacostraca</taxon>
        <taxon>Peracarida</taxon>
        <taxon>Isopoda</taxon>
        <taxon>Oniscidea</taxon>
        <taxon>Crinocheta</taxon>
        <taxon>Armadillidiidae</taxon>
        <taxon>Armadillidium</taxon>
    </lineage>
</organism>
<dbReference type="PROSITE" id="PS50157">
    <property type="entry name" value="ZINC_FINGER_C2H2_2"/>
    <property type="match status" value="3"/>
</dbReference>
<evidence type="ECO:0000256" key="4">
    <source>
        <dbReference type="ARBA" id="ARBA00022737"/>
    </source>
</evidence>
<dbReference type="SMART" id="SM00355">
    <property type="entry name" value="ZnF_C2H2"/>
    <property type="match status" value="3"/>
</dbReference>
<comment type="similarity">
    <text evidence="2">Belongs to the krueppel C2H2-type zinc-finger protein family.</text>
</comment>
<feature type="region of interest" description="Disordered" evidence="12">
    <location>
        <begin position="123"/>
        <end position="161"/>
    </location>
</feature>
<keyword evidence="8" id="KW-0238">DNA-binding</keyword>
<dbReference type="InterPro" id="IPR036236">
    <property type="entry name" value="Znf_C2H2_sf"/>
</dbReference>
<dbReference type="SUPFAM" id="SSF57667">
    <property type="entry name" value="beta-beta-alpha zinc fingers"/>
    <property type="match status" value="2"/>
</dbReference>
<evidence type="ECO:0000256" key="10">
    <source>
        <dbReference type="ARBA" id="ARBA00023242"/>
    </source>
</evidence>
<keyword evidence="16" id="KW-1185">Reference proteome</keyword>
<dbReference type="SMART" id="SM00225">
    <property type="entry name" value="BTB"/>
    <property type="match status" value="1"/>
</dbReference>
<dbReference type="Pfam" id="PF13912">
    <property type="entry name" value="zf-C2H2_6"/>
    <property type="match status" value="1"/>
</dbReference>
<evidence type="ECO:0000256" key="7">
    <source>
        <dbReference type="ARBA" id="ARBA00023015"/>
    </source>
</evidence>
<dbReference type="FunFam" id="3.30.160.60:FF:001480">
    <property type="entry name" value="Si:cabz01071911.3"/>
    <property type="match status" value="1"/>
</dbReference>
<sequence>MADTQLHLRWHSHGTTFIGMLSDLHMGRSYTDVSLVCDGGVVRAHRAVLSLSSPYLATVLGTCSENDEAPLLLPEVPVQDIRYLISFIYRGQVDVPQNHIASFLNTGKHLQVLGLEQGDQLVDSPCKSEGSSTPGSELDEDPSLSKDTIVNNNKGEKKEFKQPELKKTNIFEPKIECLDASMKREDIKTENEPAIEEGKIDLNYYLQQAIQSASMPCPLCKKEFKSQSGLRDHIRLHTGERPFVCDFCQMNFARASHLKRHRRMHTGEKPFECNVCGKEFSRGDKLKDHLRRHEAEDKLHQIRKQFQNLDESPADQANTVANVAAAAAASYFQQQNSSSSSVSFGTLNPITSLTSVNPTSQFLLNKLTAPRDTNQQPPNKKQCTETNKVNIGNITQFSQSASQVPNILTSQAENTVPSMLGVTSIGECILRPIN</sequence>
<keyword evidence="5 11" id="KW-0863">Zinc-finger</keyword>
<dbReference type="PANTHER" id="PTHR24394">
    <property type="entry name" value="ZINC FINGER PROTEIN"/>
    <property type="match status" value="1"/>
</dbReference>
<dbReference type="Pfam" id="PF00651">
    <property type="entry name" value="BTB"/>
    <property type="match status" value="1"/>
</dbReference>
<evidence type="ECO:0000256" key="2">
    <source>
        <dbReference type="ARBA" id="ARBA00006991"/>
    </source>
</evidence>
<reference evidence="15 16" key="1">
    <citation type="journal article" date="2019" name="PLoS Biol.">
        <title>Sex chromosomes control vertical transmission of feminizing Wolbachia symbionts in an isopod.</title>
        <authorList>
            <person name="Becking T."/>
            <person name="Chebbi M.A."/>
            <person name="Giraud I."/>
            <person name="Moumen B."/>
            <person name="Laverre T."/>
            <person name="Caubet Y."/>
            <person name="Peccoud J."/>
            <person name="Gilbert C."/>
            <person name="Cordaux R."/>
        </authorList>
    </citation>
    <scope>NUCLEOTIDE SEQUENCE [LARGE SCALE GENOMIC DNA]</scope>
    <source>
        <strain evidence="15">ANa2</strain>
        <tissue evidence="15">Whole body excluding digestive tract and cuticle</tissue>
    </source>
</reference>
<dbReference type="InterPro" id="IPR011333">
    <property type="entry name" value="SKP1/BTB/POZ_sf"/>
</dbReference>
<dbReference type="FunFam" id="3.30.160.60:FF:000512">
    <property type="entry name" value="zinc finger protein 197 isoform X1"/>
    <property type="match status" value="1"/>
</dbReference>
<feature type="domain" description="C2H2-type" evidence="14">
    <location>
        <begin position="271"/>
        <end position="298"/>
    </location>
</feature>
<keyword evidence="10" id="KW-0539">Nucleus</keyword>
<evidence type="ECO:0000256" key="3">
    <source>
        <dbReference type="ARBA" id="ARBA00022723"/>
    </source>
</evidence>
<dbReference type="InterPro" id="IPR013087">
    <property type="entry name" value="Znf_C2H2_type"/>
</dbReference>
<dbReference type="Proteomes" id="UP000326759">
    <property type="component" value="Unassembled WGS sequence"/>
</dbReference>
<evidence type="ECO:0000313" key="16">
    <source>
        <dbReference type="Proteomes" id="UP000326759"/>
    </source>
</evidence>
<evidence type="ECO:0000256" key="6">
    <source>
        <dbReference type="ARBA" id="ARBA00022833"/>
    </source>
</evidence>
<dbReference type="PROSITE" id="PS50097">
    <property type="entry name" value="BTB"/>
    <property type="match status" value="1"/>
</dbReference>
<keyword evidence="7" id="KW-0805">Transcription regulation</keyword>
<dbReference type="PROSITE" id="PS00028">
    <property type="entry name" value="ZINC_FINGER_C2H2_1"/>
    <property type="match status" value="3"/>
</dbReference>
<dbReference type="PANTHER" id="PTHR24394:SF29">
    <property type="entry name" value="MYONEURIN"/>
    <property type="match status" value="1"/>
</dbReference>
<dbReference type="Gene3D" id="3.30.710.10">
    <property type="entry name" value="Potassium Channel Kv1.1, Chain A"/>
    <property type="match status" value="1"/>
</dbReference>
<evidence type="ECO:0000256" key="5">
    <source>
        <dbReference type="ARBA" id="ARBA00022771"/>
    </source>
</evidence>
<keyword evidence="4" id="KW-0677">Repeat</keyword>
<keyword evidence="3" id="KW-0479">Metal-binding</keyword>
<name>A0A5N5TFZ0_9CRUS</name>
<dbReference type="AlphaFoldDB" id="A0A5N5TFZ0"/>
<dbReference type="GO" id="GO:0000981">
    <property type="term" value="F:DNA-binding transcription factor activity, RNA polymerase II-specific"/>
    <property type="evidence" value="ECO:0007669"/>
    <property type="project" value="TreeGrafter"/>
</dbReference>
<evidence type="ECO:0000313" key="15">
    <source>
        <dbReference type="EMBL" id="KAB7505462.1"/>
    </source>
</evidence>
<evidence type="ECO:0000256" key="11">
    <source>
        <dbReference type="PROSITE-ProRule" id="PRU00042"/>
    </source>
</evidence>
<dbReference type="SUPFAM" id="SSF54695">
    <property type="entry name" value="POZ domain"/>
    <property type="match status" value="1"/>
</dbReference>
<feature type="domain" description="BTB" evidence="13">
    <location>
        <begin position="31"/>
        <end position="97"/>
    </location>
</feature>
<feature type="domain" description="C2H2-type" evidence="14">
    <location>
        <begin position="215"/>
        <end position="242"/>
    </location>
</feature>
<dbReference type="Pfam" id="PF00096">
    <property type="entry name" value="zf-C2H2"/>
    <property type="match status" value="2"/>
</dbReference>
<evidence type="ECO:0000256" key="1">
    <source>
        <dbReference type="ARBA" id="ARBA00004123"/>
    </source>
</evidence>
<proteinExistence type="inferred from homology"/>
<evidence type="ECO:0000259" key="14">
    <source>
        <dbReference type="PROSITE" id="PS50157"/>
    </source>
</evidence>
<gene>
    <name evidence="15" type="primary">Zbtb14</name>
    <name evidence="15" type="ORF">Anas_05672</name>
</gene>
<comment type="subcellular location">
    <subcellularLocation>
        <location evidence="1">Nucleus</location>
    </subcellularLocation>
</comment>
<protein>
    <submittedName>
        <fullName evidence="15">Zinc finger and BTB domain-containing protein 14</fullName>
    </submittedName>
</protein>
<evidence type="ECO:0000256" key="9">
    <source>
        <dbReference type="ARBA" id="ARBA00023163"/>
    </source>
</evidence>
<feature type="domain" description="C2H2-type" evidence="14">
    <location>
        <begin position="243"/>
        <end position="270"/>
    </location>
</feature>
<evidence type="ECO:0000256" key="8">
    <source>
        <dbReference type="ARBA" id="ARBA00023125"/>
    </source>
</evidence>
<dbReference type="OrthoDB" id="10261408at2759"/>
<dbReference type="FunFam" id="3.30.160.60:FF:000145">
    <property type="entry name" value="Zinc finger protein 574"/>
    <property type="match status" value="1"/>
</dbReference>